<accession>A0A172TE90</accession>
<keyword evidence="4" id="KW-1185">Reference proteome</keyword>
<feature type="transmembrane region" description="Helical" evidence="1">
    <location>
        <begin position="43"/>
        <end position="65"/>
    </location>
</feature>
<dbReference type="KEGG" id="pswu:SY83_02460"/>
<dbReference type="EMBL" id="CP011388">
    <property type="protein sequence ID" value="ANE45375.1"/>
    <property type="molecule type" value="Genomic_DNA"/>
</dbReference>
<reference evidence="3 4" key="1">
    <citation type="submission" date="2015-01" db="EMBL/GenBank/DDBJ databases">
        <title>Paenibacillus swuensis/DY6/whole genome sequencing.</title>
        <authorList>
            <person name="Kim M.K."/>
            <person name="Srinivasan S."/>
            <person name="Lee J.-J."/>
        </authorList>
    </citation>
    <scope>NUCLEOTIDE SEQUENCE [LARGE SCALE GENOMIC DNA]</scope>
    <source>
        <strain evidence="3 4">DY6</strain>
    </source>
</reference>
<dbReference type="PATRIC" id="fig|1178515.4.peg.478"/>
<keyword evidence="1" id="KW-1133">Transmembrane helix</keyword>
<dbReference type="InterPro" id="IPR045679">
    <property type="entry name" value="DUF6199"/>
</dbReference>
<name>A0A172TE90_9BACL</name>
<evidence type="ECO:0000313" key="4">
    <source>
        <dbReference type="Proteomes" id="UP000076927"/>
    </source>
</evidence>
<dbReference type="Pfam" id="PF19701">
    <property type="entry name" value="DUF6199"/>
    <property type="match status" value="1"/>
</dbReference>
<proteinExistence type="predicted"/>
<organism evidence="3 4">
    <name type="scientific">Paenibacillus swuensis</name>
    <dbReference type="NCBI Taxonomy" id="1178515"/>
    <lineage>
        <taxon>Bacteria</taxon>
        <taxon>Bacillati</taxon>
        <taxon>Bacillota</taxon>
        <taxon>Bacilli</taxon>
        <taxon>Bacillales</taxon>
        <taxon>Paenibacillaceae</taxon>
        <taxon>Paenibacillus</taxon>
    </lineage>
</organism>
<gene>
    <name evidence="3" type="ORF">SY83_02460</name>
</gene>
<keyword evidence="1" id="KW-0472">Membrane</keyword>
<evidence type="ECO:0000256" key="1">
    <source>
        <dbReference type="SAM" id="Phobius"/>
    </source>
</evidence>
<dbReference type="AlphaFoldDB" id="A0A172TE90"/>
<dbReference type="Proteomes" id="UP000076927">
    <property type="component" value="Chromosome"/>
</dbReference>
<protein>
    <recommendedName>
        <fullName evidence="2">DUF6199 domain-containing protein</fullName>
    </recommendedName>
</protein>
<keyword evidence="1" id="KW-0812">Transmembrane</keyword>
<evidence type="ECO:0000313" key="3">
    <source>
        <dbReference type="EMBL" id="ANE45375.1"/>
    </source>
</evidence>
<evidence type="ECO:0000259" key="2">
    <source>
        <dbReference type="Pfam" id="PF19701"/>
    </source>
</evidence>
<feature type="domain" description="DUF6199" evidence="2">
    <location>
        <begin position="4"/>
        <end position="62"/>
    </location>
</feature>
<dbReference type="STRING" id="1178515.SY83_02460"/>
<sequence>MFLIGILLIVFGVLMLIRPNLIWLLTESWKSTEISEPSSLYLMSTRFGGIMCILVGAGAIAAFLWSKK</sequence>